<evidence type="ECO:0000313" key="1">
    <source>
        <dbReference type="EMBL" id="ABG50073.1"/>
    </source>
</evidence>
<dbReference type="CAZy" id="GT4">
    <property type="family name" value="Glycosyltransferase Family 4"/>
</dbReference>
<reference evidence="1" key="1">
    <citation type="submission" date="2006-06" db="EMBL/GenBank/DDBJ databases">
        <title>Complete sequence of Trichodesmium erythraeum IMS101.</title>
        <authorList>
            <consortium name="US DOE Joint Genome Institute"/>
            <person name="Copeland A."/>
            <person name="Lucas S."/>
            <person name="Lapidus A."/>
            <person name="Barry K."/>
            <person name="Detter J.C."/>
            <person name="Glavina del Rio T."/>
            <person name="Hammon N."/>
            <person name="Israni S."/>
            <person name="Dalin E."/>
            <person name="Tice H."/>
            <person name="Pitluck S."/>
            <person name="Kiss H."/>
            <person name="Munk A.C."/>
            <person name="Brettin T."/>
            <person name="Bruce D."/>
            <person name="Han C."/>
            <person name="Tapia R."/>
            <person name="Gilna P."/>
            <person name="Schmutz J."/>
            <person name="Larimer F."/>
            <person name="Land M."/>
            <person name="Hauser L."/>
            <person name="Kyrpides N."/>
            <person name="Kim E."/>
            <person name="Richardson P."/>
        </authorList>
    </citation>
    <scope>NUCLEOTIDE SEQUENCE [LARGE SCALE GENOMIC DNA]</scope>
    <source>
        <strain evidence="1">IMS101</strain>
    </source>
</reference>
<sequence>MKNILFVLYEDFHSNSALHVHHFANNLVKLGFDCVVAVPKNKQTVSMVGKHLANLYQVTEYGEFYRLNECFKNQQGPDIIHVWTPREVTRNYCYKLRKIYDFKLVIHLEDNEEHVLEKYLNKPFEEIITANGSLEIPDNLSHPQKYQEFLASADGVTVIIEKLKKFVPNNVPSLILWPGVETEHFYPRNSNPEIAKKFGVPDNSLVFSYTGNVHAANTYEVRSLYLAVAILNREGQPAVLIRTGRDFCNFLGDDDSWARQHAIELGYVDRSLMPEILALASVLIQPGRPDKFNDYRFPCKLPEFLAMGKPVILPATNIGLVMENHKDALVLPVVDAVNIVDSVKKLLNVDSNYKKLSEGAVNFAKTHLNWQENTKLLQSFYTDIEYGIKVSL</sequence>
<dbReference type="AlphaFoldDB" id="Q118K1"/>
<dbReference type="Pfam" id="PF13692">
    <property type="entry name" value="Glyco_trans_1_4"/>
    <property type="match status" value="1"/>
</dbReference>
<dbReference type="SUPFAM" id="SSF53756">
    <property type="entry name" value="UDP-Glycosyltransferase/glycogen phosphorylase"/>
    <property type="match status" value="1"/>
</dbReference>
<dbReference type="eggNOG" id="COG0438">
    <property type="taxonomic scope" value="Bacteria"/>
</dbReference>
<dbReference type="HOGENOM" id="CLU_709264_0_0_3"/>
<dbReference type="RefSeq" id="WP_011610466.1">
    <property type="nucleotide sequence ID" value="NC_008312.1"/>
</dbReference>
<proteinExistence type="predicted"/>
<name>Q118K1_TRIEI</name>
<dbReference type="PANTHER" id="PTHR46401:SF8">
    <property type="entry name" value="BLL6006 PROTEIN"/>
    <property type="match status" value="1"/>
</dbReference>
<dbReference type="OrthoDB" id="503519at2"/>
<dbReference type="KEGG" id="ter:Tery_0631"/>
<gene>
    <name evidence="1" type="ordered locus">Tery_0631</name>
</gene>
<dbReference type="PANTHER" id="PTHR46401">
    <property type="entry name" value="GLYCOSYLTRANSFERASE WBBK-RELATED"/>
    <property type="match status" value="1"/>
</dbReference>
<keyword evidence="1" id="KW-0808">Transferase</keyword>
<dbReference type="Gene3D" id="3.40.50.2000">
    <property type="entry name" value="Glycogen Phosphorylase B"/>
    <property type="match status" value="2"/>
</dbReference>
<accession>Q118K1</accession>
<dbReference type="STRING" id="203124.Tery_0631"/>
<organism evidence="1">
    <name type="scientific">Trichodesmium erythraeum (strain IMS101)</name>
    <dbReference type="NCBI Taxonomy" id="203124"/>
    <lineage>
        <taxon>Bacteria</taxon>
        <taxon>Bacillati</taxon>
        <taxon>Cyanobacteriota</taxon>
        <taxon>Cyanophyceae</taxon>
        <taxon>Oscillatoriophycideae</taxon>
        <taxon>Oscillatoriales</taxon>
        <taxon>Microcoleaceae</taxon>
        <taxon>Trichodesmium</taxon>
    </lineage>
</organism>
<protein>
    <submittedName>
        <fullName evidence="1">Glycosyltransferase-like</fullName>
    </submittedName>
</protein>
<dbReference type="EMBL" id="CP000393">
    <property type="protein sequence ID" value="ABG50073.1"/>
    <property type="molecule type" value="Genomic_DNA"/>
</dbReference>
<dbReference type="GO" id="GO:0016757">
    <property type="term" value="F:glycosyltransferase activity"/>
    <property type="evidence" value="ECO:0007669"/>
    <property type="project" value="TreeGrafter"/>
</dbReference>